<feature type="chain" id="PRO_5046175009" evidence="1">
    <location>
        <begin position="27"/>
        <end position="229"/>
    </location>
</feature>
<keyword evidence="1" id="KW-0732">Signal</keyword>
<feature type="signal peptide" evidence="1">
    <location>
        <begin position="1"/>
        <end position="26"/>
    </location>
</feature>
<gene>
    <name evidence="3" type="primary">LOC107001832</name>
</gene>
<reference evidence="2" key="1">
    <citation type="journal article" date="2014" name="Nat. Genet.">
        <title>The genome of the stress-tolerant wild tomato species Solanum pennellii.</title>
        <authorList>
            <person name="Bolger A."/>
            <person name="Scossa F."/>
            <person name="Bolger M.E."/>
            <person name="Lanz C."/>
            <person name="Maumus F."/>
            <person name="Tohge T."/>
            <person name="Quesneville H."/>
            <person name="Alseekh S."/>
            <person name="Sorensen I."/>
            <person name="Lichtenstein G."/>
            <person name="Fich E.A."/>
            <person name="Conte M."/>
            <person name="Keller H."/>
            <person name="Schneeberger K."/>
            <person name="Schwacke R."/>
            <person name="Ofner I."/>
            <person name="Vrebalov J."/>
            <person name="Xu Y."/>
            <person name="Osorio S."/>
            <person name="Aflitos S.A."/>
            <person name="Schijlen E."/>
            <person name="Jimenez-Gomez J.M."/>
            <person name="Ryngajllo M."/>
            <person name="Kimura S."/>
            <person name="Kumar R."/>
            <person name="Koenig D."/>
            <person name="Headland L.R."/>
            <person name="Maloof J.N."/>
            <person name="Sinha N."/>
            <person name="van Ham R.C."/>
            <person name="Lankhorst R.K."/>
            <person name="Mao L."/>
            <person name="Vogel A."/>
            <person name="Arsova B."/>
            <person name="Panstruga R."/>
            <person name="Fei Z."/>
            <person name="Rose J.K."/>
            <person name="Zamir D."/>
            <person name="Carrari F."/>
            <person name="Giovannoni J.J."/>
            <person name="Weigel D."/>
            <person name="Usadel B."/>
            <person name="Fernie A.R."/>
        </authorList>
    </citation>
    <scope>NUCLEOTIDE SEQUENCE [LARGE SCALE GENOMIC DNA]</scope>
    <source>
        <strain evidence="2">cv. LA0716</strain>
    </source>
</reference>
<dbReference type="RefSeq" id="XP_015055279.1">
    <property type="nucleotide sequence ID" value="XM_015199793.2"/>
</dbReference>
<evidence type="ECO:0000256" key="1">
    <source>
        <dbReference type="SAM" id="SignalP"/>
    </source>
</evidence>
<dbReference type="GeneID" id="107001832"/>
<evidence type="ECO:0000313" key="2">
    <source>
        <dbReference type="Proteomes" id="UP000694930"/>
    </source>
</evidence>
<name>A0ABM1FDB6_SOLPN</name>
<sequence>MGLHESLFGRVFSVSLLLFAVSFCYADDKTIQVVGFGECADCKESNIKTIHVFSGLGVTINCRNANGEINTRGEGKLDKDGKFVVLLPKEMVKDGKLKEDCFAQLHSASATPCPTHNGIEASKIVFINSEINEKQTLKPLENLKFSTTLCTSAFLWPFFKHPRFPKIPPFPLFKNPLIPPIPILKKPPLPPIPTYTKPPLPLIPPMLKKSFPEIPIFQKPLFPPSLTQP</sequence>
<keyword evidence="2" id="KW-1185">Reference proteome</keyword>
<dbReference type="PANTHER" id="PTHR33935">
    <property type="entry name" value="OS10G0148100 PROTEIN"/>
    <property type="match status" value="1"/>
</dbReference>
<protein>
    <submittedName>
        <fullName evidence="3">Proline-rich protein 4-like</fullName>
    </submittedName>
</protein>
<dbReference type="Pfam" id="PF01190">
    <property type="entry name" value="Pollen_Ole_e_1"/>
    <property type="match status" value="1"/>
</dbReference>
<accession>A0ABM1FDB6</accession>
<evidence type="ECO:0000313" key="3">
    <source>
        <dbReference type="RefSeq" id="XP_015055279.1"/>
    </source>
</evidence>
<dbReference type="Proteomes" id="UP000694930">
    <property type="component" value="Chromosome 10"/>
</dbReference>
<dbReference type="PANTHER" id="PTHR33935:SF22">
    <property type="entry name" value="OS10G0149400 PROTEIN"/>
    <property type="match status" value="1"/>
</dbReference>
<organism evidence="2 3">
    <name type="scientific">Solanum pennellii</name>
    <name type="common">Tomato</name>
    <name type="synonym">Lycopersicon pennellii</name>
    <dbReference type="NCBI Taxonomy" id="28526"/>
    <lineage>
        <taxon>Eukaryota</taxon>
        <taxon>Viridiplantae</taxon>
        <taxon>Streptophyta</taxon>
        <taxon>Embryophyta</taxon>
        <taxon>Tracheophyta</taxon>
        <taxon>Spermatophyta</taxon>
        <taxon>Magnoliopsida</taxon>
        <taxon>eudicotyledons</taxon>
        <taxon>Gunneridae</taxon>
        <taxon>Pentapetalae</taxon>
        <taxon>asterids</taxon>
        <taxon>lamiids</taxon>
        <taxon>Solanales</taxon>
        <taxon>Solanaceae</taxon>
        <taxon>Solanoideae</taxon>
        <taxon>Solaneae</taxon>
        <taxon>Solanum</taxon>
        <taxon>Solanum subgen. Lycopersicon</taxon>
    </lineage>
</organism>
<proteinExistence type="predicted"/>
<reference evidence="3" key="2">
    <citation type="submission" date="2025-08" db="UniProtKB">
        <authorList>
            <consortium name="RefSeq"/>
        </authorList>
    </citation>
    <scope>IDENTIFICATION</scope>
</reference>